<dbReference type="Gene3D" id="1.20.120.1630">
    <property type="match status" value="1"/>
</dbReference>
<gene>
    <name evidence="6" type="ORF">MQP27_28605</name>
</gene>
<evidence type="ECO:0000256" key="5">
    <source>
        <dbReference type="SAM" id="Phobius"/>
    </source>
</evidence>
<reference evidence="6" key="1">
    <citation type="submission" date="2022-03" db="EMBL/GenBank/DDBJ databases">
        <title>Streptomyces 7R015 and 7R016 isolated from Barleria lupulina in Thailand.</title>
        <authorList>
            <person name="Kanchanasin P."/>
            <person name="Phongsopitanun W."/>
            <person name="Tanasupawat S."/>
        </authorList>
    </citation>
    <scope>NUCLEOTIDE SEQUENCE</scope>
    <source>
        <strain evidence="6">7R015</strain>
    </source>
</reference>
<feature type="transmembrane region" description="Helical" evidence="5">
    <location>
        <begin position="131"/>
        <end position="160"/>
    </location>
</feature>
<accession>A0ABS9YEU4</accession>
<evidence type="ECO:0000256" key="1">
    <source>
        <dbReference type="ARBA" id="ARBA00004127"/>
    </source>
</evidence>
<keyword evidence="3 5" id="KW-1133">Transmembrane helix</keyword>
<comment type="caution">
    <text evidence="6">The sequence shown here is derived from an EMBL/GenBank/DDBJ whole genome shotgun (WGS) entry which is preliminary data.</text>
</comment>
<dbReference type="Proteomes" id="UP001165269">
    <property type="component" value="Unassembled WGS sequence"/>
</dbReference>
<evidence type="ECO:0000256" key="3">
    <source>
        <dbReference type="ARBA" id="ARBA00022989"/>
    </source>
</evidence>
<keyword evidence="7" id="KW-1185">Reference proteome</keyword>
<name>A0ABS9YEU4_9ACTN</name>
<comment type="subcellular location">
    <subcellularLocation>
        <location evidence="1">Endomembrane system</location>
        <topology evidence="1">Multi-pass membrane protein</topology>
    </subcellularLocation>
</comment>
<evidence type="ECO:0000313" key="6">
    <source>
        <dbReference type="EMBL" id="MCI3275050.1"/>
    </source>
</evidence>
<dbReference type="InterPro" id="IPR007318">
    <property type="entry name" value="Phopholipid_MeTrfase"/>
</dbReference>
<feature type="transmembrane region" description="Helical" evidence="5">
    <location>
        <begin position="44"/>
        <end position="68"/>
    </location>
</feature>
<organism evidence="6 7">
    <name type="scientific">Streptomyces cylindrosporus</name>
    <dbReference type="NCBI Taxonomy" id="2927583"/>
    <lineage>
        <taxon>Bacteria</taxon>
        <taxon>Bacillati</taxon>
        <taxon>Actinomycetota</taxon>
        <taxon>Actinomycetes</taxon>
        <taxon>Kitasatosporales</taxon>
        <taxon>Streptomycetaceae</taxon>
        <taxon>Streptomyces</taxon>
    </lineage>
</organism>
<proteinExistence type="predicted"/>
<dbReference type="EMBL" id="JALDAY010000009">
    <property type="protein sequence ID" value="MCI3275050.1"/>
    <property type="molecule type" value="Genomic_DNA"/>
</dbReference>
<dbReference type="PANTHER" id="PTHR12714">
    <property type="entry name" value="PROTEIN-S ISOPRENYLCYSTEINE O-METHYLTRANSFERASE"/>
    <property type="match status" value="1"/>
</dbReference>
<evidence type="ECO:0000313" key="7">
    <source>
        <dbReference type="Proteomes" id="UP001165269"/>
    </source>
</evidence>
<dbReference type="Pfam" id="PF04191">
    <property type="entry name" value="PEMT"/>
    <property type="match status" value="1"/>
</dbReference>
<protein>
    <submittedName>
        <fullName evidence="6">Isoprenylcysteine carboxylmethyltransferase family protein</fullName>
    </submittedName>
</protein>
<keyword evidence="2 5" id="KW-0812">Transmembrane</keyword>
<keyword evidence="4 5" id="KW-0472">Membrane</keyword>
<evidence type="ECO:0000256" key="2">
    <source>
        <dbReference type="ARBA" id="ARBA00022692"/>
    </source>
</evidence>
<evidence type="ECO:0000256" key="4">
    <source>
        <dbReference type="ARBA" id="ARBA00023136"/>
    </source>
</evidence>
<sequence length="200" mass="21344">MALTALALFVLWVLLAPVLRVLVQSRRTGDTGLRLTTKGSGPLQLWVGVASTTGICAQGAAAAAALLGLSPIAALDHRPLQWTGAALALLGTLGTAMAQTSMGPSWRLGLDQSERTALVMGGPFRWVRNPIYTTMFVTMLGIALVVPNPVSAAGLILLWLSMEMEVRAVEEPYLLHTHGQAYRAYASTVGRFLPRVGRLR</sequence>
<dbReference type="RefSeq" id="WP_242768825.1">
    <property type="nucleotide sequence ID" value="NZ_JALDAY010000009.1"/>
</dbReference>
<dbReference type="PANTHER" id="PTHR12714:SF9">
    <property type="entry name" value="PROTEIN-S-ISOPRENYLCYSTEINE O-METHYLTRANSFERASE"/>
    <property type="match status" value="1"/>
</dbReference>